<name>A0A8X7NHJ0_9BASI</name>
<comment type="caution">
    <text evidence="1">The sequence shown here is derived from an EMBL/GenBank/DDBJ whole genome shotgun (WGS) entry which is preliminary data.</text>
</comment>
<protein>
    <submittedName>
        <fullName evidence="1">Uncharacterized protein</fullName>
    </submittedName>
</protein>
<organism evidence="1 2">
    <name type="scientific">Tilletia walkeri</name>
    <dbReference type="NCBI Taxonomy" id="117179"/>
    <lineage>
        <taxon>Eukaryota</taxon>
        <taxon>Fungi</taxon>
        <taxon>Dikarya</taxon>
        <taxon>Basidiomycota</taxon>
        <taxon>Ustilaginomycotina</taxon>
        <taxon>Exobasidiomycetes</taxon>
        <taxon>Tilletiales</taxon>
        <taxon>Tilletiaceae</taxon>
        <taxon>Tilletia</taxon>
    </lineage>
</organism>
<accession>A0A8X7NHJ0</accession>
<dbReference type="Proteomes" id="UP000078113">
    <property type="component" value="Unassembled WGS sequence"/>
</dbReference>
<keyword evidence="2" id="KW-1185">Reference proteome</keyword>
<evidence type="ECO:0000313" key="2">
    <source>
        <dbReference type="Proteomes" id="UP000078113"/>
    </source>
</evidence>
<gene>
    <name evidence="1" type="ORF">A4X09_0g353</name>
</gene>
<dbReference type="AlphaFoldDB" id="A0A8X7NHJ0"/>
<evidence type="ECO:0000313" key="1">
    <source>
        <dbReference type="EMBL" id="KAE8272001.1"/>
    </source>
</evidence>
<proteinExistence type="predicted"/>
<reference evidence="1" key="1">
    <citation type="submission" date="2016-04" db="EMBL/GenBank/DDBJ databases">
        <authorList>
            <person name="Nguyen H.D."/>
            <person name="Samba Siva P."/>
            <person name="Cullis J."/>
            <person name="Levesque C.A."/>
            <person name="Hambleton S."/>
        </authorList>
    </citation>
    <scope>NUCLEOTIDE SEQUENCE</scope>
    <source>
        <strain evidence="1">DAOMC 236422</strain>
    </source>
</reference>
<dbReference type="EMBL" id="LWDG02000006">
    <property type="protein sequence ID" value="KAE8272001.1"/>
    <property type="molecule type" value="Genomic_DNA"/>
</dbReference>
<sequence length="117" mass="12996">MGPASNSNKTDSYATVLKSHQSAPGSRTITATSLALADNLPRSIRLAQDCWMKLEELLRPQSREVCRQSTAPKVTIIYCTVTHPAYHPTSIPMASGAIYEQHLNLQRLQQSLSSYFF</sequence>
<reference evidence="1" key="2">
    <citation type="journal article" date="2019" name="IMA Fungus">
        <title>Genome sequencing and comparison of five Tilletia species to identify candidate genes for the detection of regulated species infecting wheat.</title>
        <authorList>
            <person name="Nguyen H.D.T."/>
            <person name="Sultana T."/>
            <person name="Kesanakurti P."/>
            <person name="Hambleton S."/>
        </authorList>
    </citation>
    <scope>NUCLEOTIDE SEQUENCE</scope>
    <source>
        <strain evidence="1">DAOMC 236422</strain>
    </source>
</reference>